<accession>A0ABR5NBD6</accession>
<protein>
    <submittedName>
        <fullName evidence="2">Uncharacterized protein</fullName>
    </submittedName>
</protein>
<evidence type="ECO:0000313" key="3">
    <source>
        <dbReference type="Proteomes" id="UP000051063"/>
    </source>
</evidence>
<dbReference type="Proteomes" id="UP000051063">
    <property type="component" value="Unassembled WGS sequence"/>
</dbReference>
<gene>
    <name evidence="2" type="ORF">AN963_02545</name>
</gene>
<comment type="caution">
    <text evidence="2">The sequence shown here is derived from an EMBL/GenBank/DDBJ whole genome shotgun (WGS) entry which is preliminary data.</text>
</comment>
<evidence type="ECO:0000256" key="1">
    <source>
        <dbReference type="SAM" id="Coils"/>
    </source>
</evidence>
<proteinExistence type="predicted"/>
<dbReference type="RefSeq" id="WP_055742992.1">
    <property type="nucleotide sequence ID" value="NZ_LJJB01000007.1"/>
</dbReference>
<reference evidence="2 3" key="1">
    <citation type="submission" date="2015-09" db="EMBL/GenBank/DDBJ databases">
        <title>Genome sequencing project for genomic taxonomy and phylogenomics of Bacillus-like bacteria.</title>
        <authorList>
            <person name="Liu B."/>
            <person name="Wang J."/>
            <person name="Zhu Y."/>
            <person name="Liu G."/>
            <person name="Chen Q."/>
            <person name="Chen Z."/>
            <person name="Lan J."/>
            <person name="Che J."/>
            <person name="Ge C."/>
            <person name="Shi H."/>
            <person name="Pan Z."/>
            <person name="Liu X."/>
        </authorList>
    </citation>
    <scope>NUCLEOTIDE SEQUENCE [LARGE SCALE GENOMIC DNA]</scope>
    <source>
        <strain evidence="2 3">DSM 8552</strain>
    </source>
</reference>
<feature type="coiled-coil region" evidence="1">
    <location>
        <begin position="303"/>
        <end position="330"/>
    </location>
</feature>
<feature type="coiled-coil region" evidence="1">
    <location>
        <begin position="141"/>
        <end position="169"/>
    </location>
</feature>
<keyword evidence="3" id="KW-1185">Reference proteome</keyword>
<evidence type="ECO:0000313" key="2">
    <source>
        <dbReference type="EMBL" id="KQL48701.1"/>
    </source>
</evidence>
<dbReference type="EMBL" id="LJJB01000007">
    <property type="protein sequence ID" value="KQL48701.1"/>
    <property type="molecule type" value="Genomic_DNA"/>
</dbReference>
<name>A0ABR5NBD6_BRECH</name>
<organism evidence="2 3">
    <name type="scientific">Brevibacillus choshinensis</name>
    <dbReference type="NCBI Taxonomy" id="54911"/>
    <lineage>
        <taxon>Bacteria</taxon>
        <taxon>Bacillati</taxon>
        <taxon>Bacillota</taxon>
        <taxon>Bacilli</taxon>
        <taxon>Bacillales</taxon>
        <taxon>Paenibacillaceae</taxon>
        <taxon>Brevibacillus</taxon>
    </lineage>
</organism>
<keyword evidence="1" id="KW-0175">Coiled coil</keyword>
<sequence length="348" mass="38198">MGKKNKNKITLSVIALVVLVVVAGLVGSRLFGGVSVAEGYWYEEENRIIFAKVTPDSDQTKVEVIDTYVETQDSVPAIKTDTHTYTGSMDGDKLALKPQSGEGVNATVSAKELVFLSPLKDGGQAPPKLVATQPALYQKQLETMTKRINELAEVKKKEVAEKRAKEEARVQFAQKVEKTGRLEADLVENAQYLTDLQFSDEASVYQDHVTELQGLLDEIKLYAGQPALQKTEYEVMKETVGAMKVLVVGMQSMDASVKDKKKRMTDIMSVLETDVADTKTTWEEIKGSVPNPDDRQKSFNAAVKTATEAMEQAKQRMTAIDNEKAAATQKASKLYGDANALLSKVAPK</sequence>